<feature type="domain" description="PAC" evidence="7">
    <location>
        <begin position="29"/>
        <end position="76"/>
    </location>
</feature>
<evidence type="ECO:0000256" key="2">
    <source>
        <dbReference type="ARBA" id="ARBA00012438"/>
    </source>
</evidence>
<evidence type="ECO:0000256" key="5">
    <source>
        <dbReference type="ARBA" id="ARBA00022777"/>
    </source>
</evidence>
<feature type="domain" description="PAC" evidence="7">
    <location>
        <begin position="402"/>
        <end position="452"/>
    </location>
</feature>
<evidence type="ECO:0000256" key="3">
    <source>
        <dbReference type="ARBA" id="ARBA00022553"/>
    </source>
</evidence>
<dbReference type="Pfam" id="PF13426">
    <property type="entry name" value="PAS_9"/>
    <property type="match status" value="3"/>
</dbReference>
<dbReference type="PROSITE" id="PS50112">
    <property type="entry name" value="PAS"/>
    <property type="match status" value="2"/>
</dbReference>
<dbReference type="Proteomes" id="UP001164653">
    <property type="component" value="Chromosome"/>
</dbReference>
<keyword evidence="5" id="KW-0418">Kinase</keyword>
<dbReference type="SMART" id="SM00091">
    <property type="entry name" value="PAS"/>
    <property type="match status" value="4"/>
</dbReference>
<feature type="domain" description="PAS" evidence="6">
    <location>
        <begin position="97"/>
        <end position="131"/>
    </location>
</feature>
<protein>
    <recommendedName>
        <fullName evidence="2">histidine kinase</fullName>
        <ecNumber evidence="2">2.7.13.3</ecNumber>
    </recommendedName>
</protein>
<keyword evidence="9" id="KW-1185">Reference proteome</keyword>
<dbReference type="SMART" id="SM00086">
    <property type="entry name" value="PAC"/>
    <property type="match status" value="3"/>
</dbReference>
<accession>A0A9E8SMC8</accession>
<dbReference type="EC" id="2.7.13.3" evidence="2"/>
<feature type="domain" description="PAC" evidence="7">
    <location>
        <begin position="152"/>
        <end position="202"/>
    </location>
</feature>
<dbReference type="AlphaFoldDB" id="A0A9E8SMC8"/>
<dbReference type="GO" id="GO:0004673">
    <property type="term" value="F:protein histidine kinase activity"/>
    <property type="evidence" value="ECO:0007669"/>
    <property type="project" value="UniProtKB-EC"/>
</dbReference>
<evidence type="ECO:0000259" key="6">
    <source>
        <dbReference type="PROSITE" id="PS50112"/>
    </source>
</evidence>
<dbReference type="InterPro" id="IPR035965">
    <property type="entry name" value="PAS-like_dom_sf"/>
</dbReference>
<dbReference type="NCBIfam" id="TIGR00229">
    <property type="entry name" value="sensory_box"/>
    <property type="match status" value="4"/>
</dbReference>
<dbReference type="PANTHER" id="PTHR43304:SF1">
    <property type="entry name" value="PAC DOMAIN-CONTAINING PROTEIN"/>
    <property type="match status" value="1"/>
</dbReference>
<dbReference type="InterPro" id="IPR000700">
    <property type="entry name" value="PAS-assoc_C"/>
</dbReference>
<dbReference type="RefSeq" id="WP_244824674.1">
    <property type="nucleotide sequence ID" value="NZ_CP112998.1"/>
</dbReference>
<evidence type="ECO:0000259" key="7">
    <source>
        <dbReference type="PROSITE" id="PS50113"/>
    </source>
</evidence>
<dbReference type="PANTHER" id="PTHR43304">
    <property type="entry name" value="PHYTOCHROME-LIKE PROTEIN CPH1"/>
    <property type="match status" value="1"/>
</dbReference>
<feature type="domain" description="PAS" evidence="6">
    <location>
        <begin position="350"/>
        <end position="396"/>
    </location>
</feature>
<keyword evidence="4" id="KW-0808">Transferase</keyword>
<evidence type="ECO:0000256" key="4">
    <source>
        <dbReference type="ARBA" id="ARBA00022679"/>
    </source>
</evidence>
<evidence type="ECO:0000256" key="1">
    <source>
        <dbReference type="ARBA" id="ARBA00000085"/>
    </source>
</evidence>
<dbReference type="PROSITE" id="PS50113">
    <property type="entry name" value="PAC"/>
    <property type="match status" value="3"/>
</dbReference>
<keyword evidence="3" id="KW-0597">Phosphoprotein</keyword>
<dbReference type="SUPFAM" id="SSF55785">
    <property type="entry name" value="PYP-like sensor domain (PAS domain)"/>
    <property type="match status" value="5"/>
</dbReference>
<proteinExistence type="predicted"/>
<dbReference type="Gene3D" id="3.30.450.20">
    <property type="entry name" value="PAS domain"/>
    <property type="match status" value="5"/>
</dbReference>
<comment type="catalytic activity">
    <reaction evidence="1">
        <text>ATP + protein L-histidine = ADP + protein N-phospho-L-histidine.</text>
        <dbReference type="EC" id="2.7.13.3"/>
    </reaction>
</comment>
<organism evidence="8 9">
    <name type="scientific">Dyadobacter pollutisoli</name>
    <dbReference type="NCBI Taxonomy" id="2910158"/>
    <lineage>
        <taxon>Bacteria</taxon>
        <taxon>Pseudomonadati</taxon>
        <taxon>Bacteroidota</taxon>
        <taxon>Cytophagia</taxon>
        <taxon>Cytophagales</taxon>
        <taxon>Spirosomataceae</taxon>
        <taxon>Dyadobacter</taxon>
    </lineage>
</organism>
<dbReference type="KEGG" id="dpf:ON006_04300"/>
<dbReference type="CDD" id="cd00130">
    <property type="entry name" value="PAS"/>
    <property type="match status" value="2"/>
</dbReference>
<gene>
    <name evidence="8" type="ORF">ON006_04300</name>
</gene>
<dbReference type="EMBL" id="CP112998">
    <property type="protein sequence ID" value="WAC13184.1"/>
    <property type="molecule type" value="Genomic_DNA"/>
</dbReference>
<name>A0A9E8SMC8_9BACT</name>
<evidence type="ECO:0000313" key="8">
    <source>
        <dbReference type="EMBL" id="WAC13184.1"/>
    </source>
</evidence>
<sequence>MLKRYRSSLEEKVVWAGQRSKAIGKDGSLLHERTLARKDGSLVYTEVHVRAVEGVGYISIFRDITERKTAEAAFRESELKFKNLVEKSLVGVYIVQDGKFVYVNPKFAQILGYTQLEMLGLDNIRDIVDTQYAPPALVEWRKKADAGIIDDFHIELKYRKKDGEIIWCDAYCGETSYEGAKAILGSIMDITERKKAEAKILERESLLTALFENIEGSLALYDVNKKIMLFNSHFAHNYRLFTNHEPKVGDGVHDFVLEENRDEPSKMMDSALKGNKVVLEKDYHNNGKFSSFRTSFNPVINDGKVTGFTSFSLDLTQSKEAELRLKESEEKFRLSFMTSNDAFYIGTLHDGRIIDANNSFYSLYGYTKEETIGKTIFDLNLYANTEDRKRLVAQLKANGHIKDFETNSRKKDGQIMLISMTINVWQINGEPVIMAVIRDITERRKTQALIQEQAETFAAIIENASESIWLLSVDLRVLLFNKTAKDRLVLNGGNEIYLGANVRDFLYKGTESVFMPMFSDALAGKYSEVESAQVNSQGATFWLRTRM</sequence>
<dbReference type="InterPro" id="IPR052162">
    <property type="entry name" value="Sensor_kinase/Photoreceptor"/>
</dbReference>
<evidence type="ECO:0000313" key="9">
    <source>
        <dbReference type="Proteomes" id="UP001164653"/>
    </source>
</evidence>
<reference evidence="8" key="1">
    <citation type="submission" date="2022-11" db="EMBL/GenBank/DDBJ databases">
        <title>Dyadobacter pollutisoli sp. nov., isolated from plastic dumped soil.</title>
        <authorList>
            <person name="Kim J.M."/>
            <person name="Kim K.R."/>
            <person name="Lee J.K."/>
            <person name="Hao L."/>
            <person name="Jeon C.O."/>
        </authorList>
    </citation>
    <scope>NUCLEOTIDE SEQUENCE</scope>
    <source>
        <strain evidence="8">U1</strain>
    </source>
</reference>
<dbReference type="InterPro" id="IPR001610">
    <property type="entry name" value="PAC"/>
</dbReference>
<dbReference type="InterPro" id="IPR000014">
    <property type="entry name" value="PAS"/>
</dbReference>